<dbReference type="Proteomes" id="UP000634136">
    <property type="component" value="Unassembled WGS sequence"/>
</dbReference>
<protein>
    <submittedName>
        <fullName evidence="1">Uncharacterized protein</fullName>
    </submittedName>
</protein>
<keyword evidence="2" id="KW-1185">Reference proteome</keyword>
<evidence type="ECO:0000313" key="2">
    <source>
        <dbReference type="Proteomes" id="UP000634136"/>
    </source>
</evidence>
<sequence length="37" mass="4293">MDEEREASNGGVDYDVKGNGRYTYLELDIFVYVVLYV</sequence>
<gene>
    <name evidence="1" type="ORF">G2W53_038604</name>
</gene>
<proteinExistence type="predicted"/>
<dbReference type="AlphaFoldDB" id="A0A834SPC9"/>
<accession>A0A834SPC9</accession>
<reference evidence="1" key="1">
    <citation type="submission" date="2020-09" db="EMBL/GenBank/DDBJ databases">
        <title>Genome-Enabled Discovery of Anthraquinone Biosynthesis in Senna tora.</title>
        <authorList>
            <person name="Kang S.-H."/>
            <person name="Pandey R.P."/>
            <person name="Lee C.-M."/>
            <person name="Sim J.-S."/>
            <person name="Jeong J.-T."/>
            <person name="Choi B.-S."/>
            <person name="Jung M."/>
            <person name="Ginzburg D."/>
            <person name="Zhao K."/>
            <person name="Won S.Y."/>
            <person name="Oh T.-J."/>
            <person name="Yu Y."/>
            <person name="Kim N.-H."/>
            <person name="Lee O.R."/>
            <person name="Lee T.-H."/>
            <person name="Bashyal P."/>
            <person name="Kim T.-S."/>
            <person name="Lee W.-H."/>
            <person name="Kawkins C."/>
            <person name="Kim C.-K."/>
            <person name="Kim J.S."/>
            <person name="Ahn B.O."/>
            <person name="Rhee S.Y."/>
            <person name="Sohng J.K."/>
        </authorList>
    </citation>
    <scope>NUCLEOTIDE SEQUENCE</scope>
    <source>
        <tissue evidence="1">Leaf</tissue>
    </source>
</reference>
<comment type="caution">
    <text evidence="1">The sequence shown here is derived from an EMBL/GenBank/DDBJ whole genome shotgun (WGS) entry which is preliminary data.</text>
</comment>
<dbReference type="EMBL" id="JAAIUW010000012">
    <property type="protein sequence ID" value="KAF7806443.1"/>
    <property type="molecule type" value="Genomic_DNA"/>
</dbReference>
<evidence type="ECO:0000313" key="1">
    <source>
        <dbReference type="EMBL" id="KAF7806443.1"/>
    </source>
</evidence>
<name>A0A834SPC9_9FABA</name>
<organism evidence="1 2">
    <name type="scientific">Senna tora</name>
    <dbReference type="NCBI Taxonomy" id="362788"/>
    <lineage>
        <taxon>Eukaryota</taxon>
        <taxon>Viridiplantae</taxon>
        <taxon>Streptophyta</taxon>
        <taxon>Embryophyta</taxon>
        <taxon>Tracheophyta</taxon>
        <taxon>Spermatophyta</taxon>
        <taxon>Magnoliopsida</taxon>
        <taxon>eudicotyledons</taxon>
        <taxon>Gunneridae</taxon>
        <taxon>Pentapetalae</taxon>
        <taxon>rosids</taxon>
        <taxon>fabids</taxon>
        <taxon>Fabales</taxon>
        <taxon>Fabaceae</taxon>
        <taxon>Caesalpinioideae</taxon>
        <taxon>Cassia clade</taxon>
        <taxon>Senna</taxon>
    </lineage>
</organism>